<accession>A0A2P1PR06</accession>
<dbReference type="GO" id="GO:1902929">
    <property type="term" value="C:plasma membrane of growing cell tip"/>
    <property type="evidence" value="ECO:0007669"/>
    <property type="project" value="TreeGrafter"/>
</dbReference>
<name>A0A2P1PR06_9GAMM</name>
<dbReference type="NCBIfam" id="TIGR02608">
    <property type="entry name" value="delta_60_rpt"/>
    <property type="match status" value="2"/>
</dbReference>
<reference evidence="1 2" key="2">
    <citation type="submission" date="2018-03" db="EMBL/GenBank/DDBJ databases">
        <authorList>
            <person name="Keele B.F."/>
        </authorList>
    </citation>
    <scope>NUCLEOTIDE SEQUENCE [LARGE SCALE GENOMIC DNA]</scope>
    <source>
        <strain evidence="1 2">D13</strain>
    </source>
</reference>
<protein>
    <submittedName>
        <fullName evidence="1">Uncharacterized protein</fullName>
    </submittedName>
</protein>
<dbReference type="AlphaFoldDB" id="A0A2P1PR06"/>
<dbReference type="SUPFAM" id="SSF63829">
    <property type="entry name" value="Calcium-dependent phosphotriesterase"/>
    <property type="match status" value="1"/>
</dbReference>
<evidence type="ECO:0000313" key="2">
    <source>
        <dbReference type="Proteomes" id="UP000241074"/>
    </source>
</evidence>
<organism evidence="1 2">
    <name type="scientific">Ahniella affigens</name>
    <dbReference type="NCBI Taxonomy" id="2021234"/>
    <lineage>
        <taxon>Bacteria</taxon>
        <taxon>Pseudomonadati</taxon>
        <taxon>Pseudomonadota</taxon>
        <taxon>Gammaproteobacteria</taxon>
        <taxon>Lysobacterales</taxon>
        <taxon>Rhodanobacteraceae</taxon>
        <taxon>Ahniella</taxon>
    </lineage>
</organism>
<dbReference type="Proteomes" id="UP000241074">
    <property type="component" value="Chromosome"/>
</dbReference>
<dbReference type="EMBL" id="CP027860">
    <property type="protein sequence ID" value="AVP97283.1"/>
    <property type="molecule type" value="Genomic_DNA"/>
</dbReference>
<dbReference type="PANTHER" id="PTHR31778:SF2">
    <property type="entry name" value="BUD SITE SELECTION PROTEIN RAX2"/>
    <property type="match status" value="1"/>
</dbReference>
<proteinExistence type="predicted"/>
<sequence>MFGMLPWGRFRTVIGTFVTGIPMIRPNQVGAHRVVRTCLFLLFLCSGLGLAQVPAPLAMPNLQLGEAGSIFAMIQQPDGKLVVGGDFTRIAGVSRANLARFNPDGSLDLTFTMAADGIVFCLDIDSQGWIYAGGNFLTLNGQPRSRLGRFNSSGAVDANWQPGTDGTVYDIAFNATQSLLYVVGEFTEVSDVPRERVARVATANGATVDAAWRAGGEADIGVTDVLPDETNGVVYIAGYMEFVDGNVHRGVARLSANGFGSVDNWNPQLNGNVFALEQDGTHVYVGGPFSQVNSAGGLITRQRLARVTKSGALADAAWNPGMTAGDAIIHLRRGTDGLYVAGRFFQVGGQAQAHLARVDATGTGALDQTWRPVVQDPAEFILLDTQEDVFVAEYYEPNVGLNEAGTLSRRSRLAGAASLWTEQIAAENRGVLVSQLQLPDGSSLIGGKFEVINGAIRKNLARLDANGVFDPNFVADTNGSVQSLVLQQGQVVAAGFFTRVNNIVRPGAARLNANTGAVDPGFAPQFDNAVLDVATDAQNRIYATGIFLNVNNVLRAGLARLEPDGSLSPAWLNPLNGVGISLLAEPDGTLMVVGAFTQVAFQPRSRVARITAAGTVDSGFVANAGNTVFSVIRNGSGGYILGGSFRHLNAISRDRLAMVDGTGALLPFQVGANGTVYSTVLLPDQSLVVGGEFSSIGGSNRSRLARLNPATGVVDPVFDPNPDQAVLSLEYRSVDDTVAVAGAFNRMGAMSRIGHAWLPLSPRATPPRPVPVSSPFALLLLGLFVALAPAKWLRRVRQG</sequence>
<evidence type="ECO:0000313" key="1">
    <source>
        <dbReference type="EMBL" id="AVP97283.1"/>
    </source>
</evidence>
<dbReference type="Gene3D" id="2.80.10.50">
    <property type="match status" value="3"/>
</dbReference>
<gene>
    <name evidence="1" type="ORF">C7S18_08790</name>
</gene>
<dbReference type="KEGG" id="xba:C7S18_08790"/>
<reference evidence="1 2" key="1">
    <citation type="submission" date="2018-03" db="EMBL/GenBank/DDBJ databases">
        <title>Ahniella affigens gen. nov., sp. nov., a gammaproteobacterium isolated from sandy soil near a stream.</title>
        <authorList>
            <person name="Ko Y."/>
            <person name="Kim J.-H."/>
        </authorList>
    </citation>
    <scope>NUCLEOTIDE SEQUENCE [LARGE SCALE GENOMIC DNA]</scope>
    <source>
        <strain evidence="1 2">D13</strain>
    </source>
</reference>
<keyword evidence="2" id="KW-1185">Reference proteome</keyword>
<dbReference type="Pfam" id="PF17164">
    <property type="entry name" value="DUF5122"/>
    <property type="match status" value="8"/>
</dbReference>
<dbReference type="InterPro" id="IPR013431">
    <property type="entry name" value="Delta_60_rpt"/>
</dbReference>
<dbReference type="OrthoDB" id="5950305at2"/>
<dbReference type="PANTHER" id="PTHR31778">
    <property type="entry name" value="BUD SITE SELECTION PROTEIN RAX2"/>
    <property type="match status" value="1"/>
</dbReference>